<dbReference type="EMBL" id="HBIZ01058520">
    <property type="protein sequence ID" value="CAE0784041.1"/>
    <property type="molecule type" value="Transcribed_RNA"/>
</dbReference>
<dbReference type="AlphaFoldDB" id="A0A7S4C1G3"/>
<feature type="region of interest" description="Disordered" evidence="1">
    <location>
        <begin position="116"/>
        <end position="149"/>
    </location>
</feature>
<feature type="region of interest" description="Disordered" evidence="1">
    <location>
        <begin position="349"/>
        <end position="370"/>
    </location>
</feature>
<proteinExistence type="predicted"/>
<reference evidence="2" key="1">
    <citation type="submission" date="2021-01" db="EMBL/GenBank/DDBJ databases">
        <authorList>
            <person name="Corre E."/>
            <person name="Pelletier E."/>
            <person name="Niang G."/>
            <person name="Scheremetjew M."/>
            <person name="Finn R."/>
            <person name="Kale V."/>
            <person name="Holt S."/>
            <person name="Cochrane G."/>
            <person name="Meng A."/>
            <person name="Brown T."/>
            <person name="Cohen L."/>
        </authorList>
    </citation>
    <scope>NUCLEOTIDE SEQUENCE</scope>
    <source>
        <strain evidence="2">CCMP645</strain>
    </source>
</reference>
<protein>
    <submittedName>
        <fullName evidence="2">Uncharacterized protein</fullName>
    </submittedName>
</protein>
<feature type="compositionally biased region" description="Polar residues" evidence="1">
    <location>
        <begin position="1"/>
        <end position="13"/>
    </location>
</feature>
<feature type="region of interest" description="Disordered" evidence="1">
    <location>
        <begin position="254"/>
        <end position="283"/>
    </location>
</feature>
<accession>A0A7S4C1G3</accession>
<name>A0A7S4C1G3_CHRCT</name>
<evidence type="ECO:0000256" key="1">
    <source>
        <dbReference type="SAM" id="MobiDB-lite"/>
    </source>
</evidence>
<sequence>MASYEQLSRNRPAQQPFACPGGWSNSPRSVGERQMPGEQQAIYSQWLRRGNHEPGSLSDPPCQTSPTRVVRMPKMRSDLHMDASTPMRNPAEITPHNHSYQGLQKMLHPQGAFALPGWESLGPGTNRASPPRKRMVERTNSSSESNGLVYMGEPSPTKSQNAGWQISDVHPATVEARHAYERHDRNLGIGPPPQPPAARKWSDISTGGICISDPKAPHPYKSHNFAYMDKVPALGASGYMRGQSNLLPRRISEESIHSSGSCSARRISSDVTLHRESVGSQSARQRYLNNGYEPAASSASAHAPYIGSSGCAATGSGVSTDHARPEPQSLLAPARYDQLCRMQQEAQCPRYGRRKHGPGMQPHENATVHA</sequence>
<evidence type="ECO:0000313" key="2">
    <source>
        <dbReference type="EMBL" id="CAE0784041.1"/>
    </source>
</evidence>
<feature type="region of interest" description="Disordered" evidence="1">
    <location>
        <begin position="1"/>
        <end position="69"/>
    </location>
</feature>
<organism evidence="2">
    <name type="scientific">Chrysotila carterae</name>
    <name type="common">Marine alga</name>
    <name type="synonym">Syracosphaera carterae</name>
    <dbReference type="NCBI Taxonomy" id="13221"/>
    <lineage>
        <taxon>Eukaryota</taxon>
        <taxon>Haptista</taxon>
        <taxon>Haptophyta</taxon>
        <taxon>Prymnesiophyceae</taxon>
        <taxon>Isochrysidales</taxon>
        <taxon>Isochrysidaceae</taxon>
        <taxon>Chrysotila</taxon>
    </lineage>
</organism>
<gene>
    <name evidence="2" type="ORF">PCAR00345_LOCUS36746</name>
</gene>
<feature type="compositionally biased region" description="Low complexity" evidence="1">
    <location>
        <begin position="257"/>
        <end position="266"/>
    </location>
</feature>